<keyword evidence="1 2" id="KW-0238">DNA-binding</keyword>
<sequence length="186" mass="21758">MDKRERLLEAALHLFVEHGFHNTPTSKIAREAGIANGTLFYFFPTKDDLVTALYLELKNRMAQDIAGEIQNKDTLHDIMEAYYTASLNWALQHKTEFRFMEQFNSSPYLKQIAEEEIRRNKQPLLNLLQDGIKNQIIKPLDEEIILTLITGHAFSVNQYLITKQFEKPKQDQVIQLTFDLLWDMLT</sequence>
<reference evidence="4 5" key="1">
    <citation type="journal article" date="2018" name="Int. J. Syst. Evol. Microbiol.">
        <title>Adhaeribacter swui sp. nov., isolated from wet mud.</title>
        <authorList>
            <person name="Kim D.U."/>
            <person name="Kim K.W."/>
            <person name="Kang M.S."/>
            <person name="Kim J.Y."/>
            <person name="Jang J.H."/>
            <person name="Kim M.K."/>
        </authorList>
    </citation>
    <scope>NUCLEOTIDE SEQUENCE [LARGE SCALE GENOMIC DNA]</scope>
    <source>
        <strain evidence="4 5">KCTC 52873</strain>
    </source>
</reference>
<dbReference type="KEGG" id="aswu:HUW51_08835"/>
<evidence type="ECO:0000313" key="4">
    <source>
        <dbReference type="EMBL" id="QNF32832.1"/>
    </source>
</evidence>
<dbReference type="PRINTS" id="PR00455">
    <property type="entry name" value="HTHTETR"/>
</dbReference>
<dbReference type="SUPFAM" id="SSF48498">
    <property type="entry name" value="Tetracyclin repressor-like, C-terminal domain"/>
    <property type="match status" value="1"/>
</dbReference>
<keyword evidence="5" id="KW-1185">Reference proteome</keyword>
<dbReference type="EMBL" id="CP055156">
    <property type="protein sequence ID" value="QNF32832.1"/>
    <property type="molecule type" value="Genomic_DNA"/>
</dbReference>
<evidence type="ECO:0000259" key="3">
    <source>
        <dbReference type="PROSITE" id="PS50977"/>
    </source>
</evidence>
<dbReference type="PROSITE" id="PS50977">
    <property type="entry name" value="HTH_TETR_2"/>
    <property type="match status" value="1"/>
</dbReference>
<protein>
    <submittedName>
        <fullName evidence="4">TetR/AcrR family transcriptional regulator</fullName>
    </submittedName>
</protein>
<dbReference type="Gene3D" id="1.10.357.10">
    <property type="entry name" value="Tetracycline Repressor, domain 2"/>
    <property type="match status" value="1"/>
</dbReference>
<evidence type="ECO:0000256" key="1">
    <source>
        <dbReference type="ARBA" id="ARBA00023125"/>
    </source>
</evidence>
<evidence type="ECO:0000256" key="2">
    <source>
        <dbReference type="PROSITE-ProRule" id="PRU00335"/>
    </source>
</evidence>
<dbReference type="Proteomes" id="UP000515237">
    <property type="component" value="Chromosome"/>
</dbReference>
<organism evidence="4 5">
    <name type="scientific">Adhaeribacter swui</name>
    <dbReference type="NCBI Taxonomy" id="2086471"/>
    <lineage>
        <taxon>Bacteria</taxon>
        <taxon>Pseudomonadati</taxon>
        <taxon>Bacteroidota</taxon>
        <taxon>Cytophagia</taxon>
        <taxon>Cytophagales</taxon>
        <taxon>Hymenobacteraceae</taxon>
        <taxon>Adhaeribacter</taxon>
    </lineage>
</organism>
<feature type="DNA-binding region" description="H-T-H motif" evidence="2">
    <location>
        <begin position="24"/>
        <end position="43"/>
    </location>
</feature>
<dbReference type="InterPro" id="IPR001647">
    <property type="entry name" value="HTH_TetR"/>
</dbReference>
<dbReference type="GO" id="GO:0003677">
    <property type="term" value="F:DNA binding"/>
    <property type="evidence" value="ECO:0007669"/>
    <property type="project" value="UniProtKB-UniRule"/>
</dbReference>
<proteinExistence type="predicted"/>
<dbReference type="SUPFAM" id="SSF46689">
    <property type="entry name" value="Homeodomain-like"/>
    <property type="match status" value="1"/>
</dbReference>
<name>A0A7G7G6P8_9BACT</name>
<dbReference type="AlphaFoldDB" id="A0A7G7G6P8"/>
<dbReference type="InterPro" id="IPR054422">
    <property type="entry name" value="TetR-like_HI_0893_C"/>
</dbReference>
<evidence type="ECO:0000313" key="5">
    <source>
        <dbReference type="Proteomes" id="UP000515237"/>
    </source>
</evidence>
<accession>A0A7G7G6P8</accession>
<dbReference type="RefSeq" id="WP_185273610.1">
    <property type="nucleotide sequence ID" value="NZ_CP055156.1"/>
</dbReference>
<dbReference type="InterPro" id="IPR009057">
    <property type="entry name" value="Homeodomain-like_sf"/>
</dbReference>
<feature type="domain" description="HTH tetR-type" evidence="3">
    <location>
        <begin position="1"/>
        <end position="61"/>
    </location>
</feature>
<dbReference type="Pfam" id="PF00440">
    <property type="entry name" value="TetR_N"/>
    <property type="match status" value="1"/>
</dbReference>
<gene>
    <name evidence="4" type="ORF">HUW51_08835</name>
</gene>
<dbReference type="Pfam" id="PF22604">
    <property type="entry name" value="TetR_HI_0893_C"/>
    <property type="match status" value="1"/>
</dbReference>
<dbReference type="PANTHER" id="PTHR30055:SF222">
    <property type="entry name" value="REGULATORY PROTEIN"/>
    <property type="match status" value="1"/>
</dbReference>
<dbReference type="InterPro" id="IPR050109">
    <property type="entry name" value="HTH-type_TetR-like_transc_reg"/>
</dbReference>
<dbReference type="InterPro" id="IPR036271">
    <property type="entry name" value="Tet_transcr_reg_TetR-rel_C_sf"/>
</dbReference>
<dbReference type="PANTHER" id="PTHR30055">
    <property type="entry name" value="HTH-TYPE TRANSCRIPTIONAL REGULATOR RUTR"/>
    <property type="match status" value="1"/>
</dbReference>